<organism evidence="2 3">
    <name type="scientific">Penicilliopsis zonata CBS 506.65</name>
    <dbReference type="NCBI Taxonomy" id="1073090"/>
    <lineage>
        <taxon>Eukaryota</taxon>
        <taxon>Fungi</taxon>
        <taxon>Dikarya</taxon>
        <taxon>Ascomycota</taxon>
        <taxon>Pezizomycotina</taxon>
        <taxon>Eurotiomycetes</taxon>
        <taxon>Eurotiomycetidae</taxon>
        <taxon>Eurotiales</taxon>
        <taxon>Aspergillaceae</taxon>
        <taxon>Penicilliopsis</taxon>
    </lineage>
</organism>
<accession>A0A1L9SMY1</accession>
<dbReference type="STRING" id="1073090.A0A1L9SMY1"/>
<proteinExistence type="predicted"/>
<dbReference type="GO" id="GO:0045040">
    <property type="term" value="P:protein insertion into mitochondrial outer membrane"/>
    <property type="evidence" value="ECO:0007669"/>
    <property type="project" value="InterPro"/>
</dbReference>
<dbReference type="PANTHER" id="PTHR28230:SF1">
    <property type="entry name" value="MITOCHONDRIAL IMPORT PROTEIN 2"/>
    <property type="match status" value="1"/>
</dbReference>
<dbReference type="GeneID" id="34611168"/>
<feature type="region of interest" description="Disordered" evidence="1">
    <location>
        <begin position="25"/>
        <end position="53"/>
    </location>
</feature>
<sequence>MSYPSAADSNPSLGTSAYMIPSRYGSYSSPSDDEIASLPSESTASSDLDSFSDDYSDAEEEWRESIEQLELLLTMVIVPFIGKYMGRKCAYWGWTRFMEWKYPVEIVMTNKGAFKGAGVVGALASL</sequence>
<keyword evidence="3" id="KW-1185">Reference proteome</keyword>
<evidence type="ECO:0000313" key="3">
    <source>
        <dbReference type="Proteomes" id="UP000184188"/>
    </source>
</evidence>
<dbReference type="PANTHER" id="PTHR28230">
    <property type="entry name" value="CHROMOSOME 1, WHOLE GENOME SHOTGUN SEQUENCE"/>
    <property type="match status" value="1"/>
</dbReference>
<dbReference type="RefSeq" id="XP_022583129.1">
    <property type="nucleotide sequence ID" value="XM_022724703.1"/>
</dbReference>
<evidence type="ECO:0000313" key="2">
    <source>
        <dbReference type="EMBL" id="OJJ48619.1"/>
    </source>
</evidence>
<reference evidence="3" key="1">
    <citation type="journal article" date="2017" name="Genome Biol.">
        <title>Comparative genomics reveals high biological diversity and specific adaptations in the industrially and medically important fungal genus Aspergillus.</title>
        <authorList>
            <person name="de Vries R.P."/>
            <person name="Riley R."/>
            <person name="Wiebenga A."/>
            <person name="Aguilar-Osorio G."/>
            <person name="Amillis S."/>
            <person name="Uchima C.A."/>
            <person name="Anderluh G."/>
            <person name="Asadollahi M."/>
            <person name="Askin M."/>
            <person name="Barry K."/>
            <person name="Battaglia E."/>
            <person name="Bayram O."/>
            <person name="Benocci T."/>
            <person name="Braus-Stromeyer S.A."/>
            <person name="Caldana C."/>
            <person name="Canovas D."/>
            <person name="Cerqueira G.C."/>
            <person name="Chen F."/>
            <person name="Chen W."/>
            <person name="Choi C."/>
            <person name="Clum A."/>
            <person name="Dos Santos R.A."/>
            <person name="Damasio A.R."/>
            <person name="Diallinas G."/>
            <person name="Emri T."/>
            <person name="Fekete E."/>
            <person name="Flipphi M."/>
            <person name="Freyberg S."/>
            <person name="Gallo A."/>
            <person name="Gournas C."/>
            <person name="Habgood R."/>
            <person name="Hainaut M."/>
            <person name="Harispe M.L."/>
            <person name="Henrissat B."/>
            <person name="Hilden K.S."/>
            <person name="Hope R."/>
            <person name="Hossain A."/>
            <person name="Karabika E."/>
            <person name="Karaffa L."/>
            <person name="Karanyi Z."/>
            <person name="Krasevec N."/>
            <person name="Kuo A."/>
            <person name="Kusch H."/>
            <person name="LaButti K."/>
            <person name="Lagendijk E.L."/>
            <person name="Lapidus A."/>
            <person name="Levasseur A."/>
            <person name="Lindquist E."/>
            <person name="Lipzen A."/>
            <person name="Logrieco A.F."/>
            <person name="MacCabe A."/>
            <person name="Maekelae M.R."/>
            <person name="Malavazi I."/>
            <person name="Melin P."/>
            <person name="Meyer V."/>
            <person name="Mielnichuk N."/>
            <person name="Miskei M."/>
            <person name="Molnar A.P."/>
            <person name="Mule G."/>
            <person name="Ngan C.Y."/>
            <person name="Orejas M."/>
            <person name="Orosz E."/>
            <person name="Ouedraogo J.P."/>
            <person name="Overkamp K.M."/>
            <person name="Park H.-S."/>
            <person name="Perrone G."/>
            <person name="Piumi F."/>
            <person name="Punt P.J."/>
            <person name="Ram A.F."/>
            <person name="Ramon A."/>
            <person name="Rauscher S."/>
            <person name="Record E."/>
            <person name="Riano-Pachon D.M."/>
            <person name="Robert V."/>
            <person name="Roehrig J."/>
            <person name="Ruller R."/>
            <person name="Salamov A."/>
            <person name="Salih N.S."/>
            <person name="Samson R.A."/>
            <person name="Sandor E."/>
            <person name="Sanguinetti M."/>
            <person name="Schuetze T."/>
            <person name="Sepcic K."/>
            <person name="Shelest E."/>
            <person name="Sherlock G."/>
            <person name="Sophianopoulou V."/>
            <person name="Squina F.M."/>
            <person name="Sun H."/>
            <person name="Susca A."/>
            <person name="Todd R.B."/>
            <person name="Tsang A."/>
            <person name="Unkles S.E."/>
            <person name="van de Wiele N."/>
            <person name="van Rossen-Uffink D."/>
            <person name="Oliveira J.V."/>
            <person name="Vesth T.C."/>
            <person name="Visser J."/>
            <person name="Yu J.-H."/>
            <person name="Zhou M."/>
            <person name="Andersen M.R."/>
            <person name="Archer D.B."/>
            <person name="Baker S.E."/>
            <person name="Benoit I."/>
            <person name="Brakhage A.A."/>
            <person name="Braus G.H."/>
            <person name="Fischer R."/>
            <person name="Frisvad J.C."/>
            <person name="Goldman G.H."/>
            <person name="Houbraken J."/>
            <person name="Oakley B."/>
            <person name="Pocsi I."/>
            <person name="Scazzocchio C."/>
            <person name="Seiboth B."/>
            <person name="vanKuyk P.A."/>
            <person name="Wortman J."/>
            <person name="Dyer P.S."/>
            <person name="Grigoriev I.V."/>
        </authorList>
    </citation>
    <scope>NUCLEOTIDE SEQUENCE [LARGE SCALE GENOMIC DNA]</scope>
    <source>
        <strain evidence="3">CBS 506.65</strain>
    </source>
</reference>
<dbReference type="AlphaFoldDB" id="A0A1L9SMY1"/>
<evidence type="ECO:0000256" key="1">
    <source>
        <dbReference type="SAM" id="MobiDB-lite"/>
    </source>
</evidence>
<dbReference type="GO" id="GO:0005741">
    <property type="term" value="C:mitochondrial outer membrane"/>
    <property type="evidence" value="ECO:0007669"/>
    <property type="project" value="TreeGrafter"/>
</dbReference>
<protein>
    <submittedName>
        <fullName evidence="2">Uncharacterized protein</fullName>
    </submittedName>
</protein>
<dbReference type="EMBL" id="KV878339">
    <property type="protein sequence ID" value="OJJ48619.1"/>
    <property type="molecule type" value="Genomic_DNA"/>
</dbReference>
<dbReference type="VEuPathDB" id="FungiDB:ASPZODRAFT_140893"/>
<dbReference type="GO" id="GO:0070096">
    <property type="term" value="P:mitochondrial outer membrane translocase complex assembly"/>
    <property type="evidence" value="ECO:0007669"/>
    <property type="project" value="InterPro"/>
</dbReference>
<feature type="compositionally biased region" description="Low complexity" evidence="1">
    <location>
        <begin position="40"/>
        <end position="49"/>
    </location>
</feature>
<dbReference type="Pfam" id="PF19117">
    <property type="entry name" value="Mim2"/>
    <property type="match status" value="1"/>
</dbReference>
<name>A0A1L9SMY1_9EURO</name>
<dbReference type="Proteomes" id="UP000184188">
    <property type="component" value="Unassembled WGS sequence"/>
</dbReference>
<dbReference type="OrthoDB" id="5555533at2759"/>
<feature type="region of interest" description="Disordered" evidence="1">
    <location>
        <begin position="1"/>
        <end position="20"/>
    </location>
</feature>
<dbReference type="InterPro" id="IPR037652">
    <property type="entry name" value="Mim2"/>
</dbReference>
<gene>
    <name evidence="2" type="ORF">ASPZODRAFT_140893</name>
</gene>